<gene>
    <name evidence="2" type="ORF">GCM10010978_02850</name>
</gene>
<dbReference type="PRINTS" id="PR00069">
    <property type="entry name" value="ALDKETRDTASE"/>
</dbReference>
<dbReference type="AlphaFoldDB" id="A0A8J2ZP86"/>
<dbReference type="Gene3D" id="3.20.20.100">
    <property type="entry name" value="NADP-dependent oxidoreductase domain"/>
    <property type="match status" value="1"/>
</dbReference>
<reference evidence="2" key="2">
    <citation type="submission" date="2020-09" db="EMBL/GenBank/DDBJ databases">
        <authorList>
            <person name="Sun Q."/>
            <person name="Zhou Y."/>
        </authorList>
    </citation>
    <scope>NUCLEOTIDE SEQUENCE</scope>
    <source>
        <strain evidence="2">CGMCC 1.12360</strain>
    </source>
</reference>
<dbReference type="InterPro" id="IPR023210">
    <property type="entry name" value="NADP_OxRdtase_dom"/>
</dbReference>
<dbReference type="InterPro" id="IPR053135">
    <property type="entry name" value="AKR2_Oxidoreductase"/>
</dbReference>
<keyword evidence="3" id="KW-1185">Reference proteome</keyword>
<accession>A0A8J2ZP86</accession>
<feature type="domain" description="NADP-dependent oxidoreductase" evidence="1">
    <location>
        <begin position="15"/>
        <end position="294"/>
    </location>
</feature>
<evidence type="ECO:0000313" key="3">
    <source>
        <dbReference type="Proteomes" id="UP000602050"/>
    </source>
</evidence>
<protein>
    <submittedName>
        <fullName evidence="2">D-threo-aldose 1-dehydrogenase</fullName>
    </submittedName>
</protein>
<dbReference type="PANTHER" id="PTHR43312">
    <property type="entry name" value="D-THREO-ALDOSE 1-DEHYDROGENASE"/>
    <property type="match status" value="1"/>
</dbReference>
<dbReference type="Proteomes" id="UP000602050">
    <property type="component" value="Unassembled WGS sequence"/>
</dbReference>
<dbReference type="RefSeq" id="WP_188390583.1">
    <property type="nucleotide sequence ID" value="NZ_BMEV01000003.1"/>
</dbReference>
<dbReference type="PANTHER" id="PTHR43312:SF1">
    <property type="entry name" value="NADP-DEPENDENT OXIDOREDUCTASE DOMAIN-CONTAINING PROTEIN"/>
    <property type="match status" value="1"/>
</dbReference>
<name>A0A8J2ZP86_9BACI</name>
<dbReference type="InterPro" id="IPR036812">
    <property type="entry name" value="NAD(P)_OxRdtase_dom_sf"/>
</dbReference>
<dbReference type="GO" id="GO:0016491">
    <property type="term" value="F:oxidoreductase activity"/>
    <property type="evidence" value="ECO:0007669"/>
    <property type="project" value="InterPro"/>
</dbReference>
<dbReference type="InterPro" id="IPR020471">
    <property type="entry name" value="AKR"/>
</dbReference>
<reference evidence="2" key="1">
    <citation type="journal article" date="2014" name="Int. J. Syst. Evol. Microbiol.">
        <title>Complete genome sequence of Corynebacterium casei LMG S-19264T (=DSM 44701T), isolated from a smear-ripened cheese.</title>
        <authorList>
            <consortium name="US DOE Joint Genome Institute (JGI-PGF)"/>
            <person name="Walter F."/>
            <person name="Albersmeier A."/>
            <person name="Kalinowski J."/>
            <person name="Ruckert C."/>
        </authorList>
    </citation>
    <scope>NUCLEOTIDE SEQUENCE</scope>
    <source>
        <strain evidence="2">CGMCC 1.12360</strain>
    </source>
</reference>
<dbReference type="Pfam" id="PF00248">
    <property type="entry name" value="Aldo_ket_red"/>
    <property type="match status" value="1"/>
</dbReference>
<dbReference type="CDD" id="cd19086">
    <property type="entry name" value="AKR_AKR11C1"/>
    <property type="match status" value="1"/>
</dbReference>
<dbReference type="EMBL" id="BMEV01000003">
    <property type="protein sequence ID" value="GGH69140.1"/>
    <property type="molecule type" value="Genomic_DNA"/>
</dbReference>
<proteinExistence type="predicted"/>
<sequence>MKKYPLGKSGIFISPLTLGAMSIGTDMENARNIIDAALDAGINHIDTADLYDYGKNEEIIGKILQERRNEFVITTKVGNRFYPNQTGWYWDPSKKYIMEAVKASLKRLNTDYIDFYMLHGGTIEDPMDETISAFEDLKKEGVIRAYGLSSIRPNVIRYYAEHSSIDGVMLQYNILDRRAEEELLDLLHERNISVIARGPLAKGLLSNHYQKYLETKAKEGYLDYSYEELKQVLRQMKDIYPSSLNELAIKYVLQHPAVTTAVFGASSPIQVEENVKLSIDSPLPKDVYEQVKRITKANIYKAHRN</sequence>
<organism evidence="2 3">
    <name type="scientific">Compostibacillus humi</name>
    <dbReference type="NCBI Taxonomy" id="1245525"/>
    <lineage>
        <taxon>Bacteria</taxon>
        <taxon>Bacillati</taxon>
        <taxon>Bacillota</taxon>
        <taxon>Bacilli</taxon>
        <taxon>Bacillales</taxon>
        <taxon>Bacillaceae</taxon>
        <taxon>Compostibacillus</taxon>
    </lineage>
</organism>
<dbReference type="SUPFAM" id="SSF51430">
    <property type="entry name" value="NAD(P)-linked oxidoreductase"/>
    <property type="match status" value="1"/>
</dbReference>
<comment type="caution">
    <text evidence="2">The sequence shown here is derived from an EMBL/GenBank/DDBJ whole genome shotgun (WGS) entry which is preliminary data.</text>
</comment>
<evidence type="ECO:0000313" key="2">
    <source>
        <dbReference type="EMBL" id="GGH69140.1"/>
    </source>
</evidence>
<evidence type="ECO:0000259" key="1">
    <source>
        <dbReference type="Pfam" id="PF00248"/>
    </source>
</evidence>